<gene>
    <name evidence="1" type="ORF">AX660_03270</name>
</gene>
<evidence type="ECO:0008006" key="3">
    <source>
        <dbReference type="Google" id="ProtNLM"/>
    </source>
</evidence>
<dbReference type="SUPFAM" id="SSF53850">
    <property type="entry name" value="Periplasmic binding protein-like II"/>
    <property type="match status" value="1"/>
</dbReference>
<evidence type="ECO:0000313" key="1">
    <source>
        <dbReference type="EMBL" id="KXI26802.1"/>
    </source>
</evidence>
<name>A0A148KKF4_9ALTE</name>
<evidence type="ECO:0000313" key="2">
    <source>
        <dbReference type="Proteomes" id="UP000070299"/>
    </source>
</evidence>
<dbReference type="STRING" id="1799789.AX660_03270"/>
<protein>
    <recommendedName>
        <fullName evidence="3">Solute-binding protein family 3/N-terminal domain-containing protein</fullName>
    </recommendedName>
</protein>
<reference evidence="2" key="1">
    <citation type="submission" date="2016-02" db="EMBL/GenBank/DDBJ databases">
        <authorList>
            <person name="Schultz-Johansen M."/>
            <person name="Glaring M.A."/>
            <person name="Bech P.K."/>
            <person name="Stougaard P."/>
        </authorList>
    </citation>
    <scope>NUCLEOTIDE SEQUENCE [LARGE SCALE GENOMIC DNA]</scope>
    <source>
        <strain evidence="2">S66</strain>
    </source>
</reference>
<keyword evidence="2" id="KW-1185">Reference proteome</keyword>
<accession>A0A148KKF4</accession>
<comment type="caution">
    <text evidence="1">The sequence shown here is derived from an EMBL/GenBank/DDBJ whole genome shotgun (WGS) entry which is preliminary data.</text>
</comment>
<dbReference type="AlphaFoldDB" id="A0A148KKF4"/>
<proteinExistence type="predicted"/>
<dbReference type="Proteomes" id="UP000070299">
    <property type="component" value="Unassembled WGS sequence"/>
</dbReference>
<dbReference type="EMBL" id="LSNE01000020">
    <property type="protein sequence ID" value="KXI26802.1"/>
    <property type="molecule type" value="Genomic_DNA"/>
</dbReference>
<sequence>MVGVEDIAYFPYFDFNSNENSFSKTILEKFATDNGHTISYVSLPVKQFSKWLHENNIDFKFPDNQRWHDPNVKNNGAEYYSNDVVYLRAGTIVLLKNKEKPKSFFKNLGMISGFDPTLWRAEIANNEINILSDTSPKVLMKHLVNGLVDGVDVDIAVAKFYLNSLGLDHQLTYSVALPQDVFSYQLSTIKYPEIIEQFNRWLDTNPNFLAATRREFHIPAETLLVQ</sequence>
<organism evidence="1 2">
    <name type="scientific">Paraglaciecola hydrolytica</name>
    <dbReference type="NCBI Taxonomy" id="1799789"/>
    <lineage>
        <taxon>Bacteria</taxon>
        <taxon>Pseudomonadati</taxon>
        <taxon>Pseudomonadota</taxon>
        <taxon>Gammaproteobacteria</taxon>
        <taxon>Alteromonadales</taxon>
        <taxon>Alteromonadaceae</taxon>
        <taxon>Paraglaciecola</taxon>
    </lineage>
</organism>